<accession>A0A2B7WX58</accession>
<sequence length="215" mass="25872">MASIHNAFIQRLYSWIPCWTRCWSCENAQWKANKIYSKLEEIEEELLENYHHRTDILDTVRKAMETLREENGGLTPADFLDKWHSDYHNGTESLYYTSEQRAAVDRVIKKWNDRSSRDHEFSFLDMYPRYYHSYEDMEYVEEEQALDAALATQGWLRKKRAECPKLDCSRISFRKIKIERMEEEVRDLQSLMAMEEYNIVREELEAELESETLLS</sequence>
<protein>
    <submittedName>
        <fullName evidence="2">Uncharacterized protein</fullName>
    </submittedName>
</protein>
<gene>
    <name evidence="2" type="ORF">AJ80_09052</name>
</gene>
<evidence type="ECO:0000256" key="1">
    <source>
        <dbReference type="SAM" id="Coils"/>
    </source>
</evidence>
<evidence type="ECO:0000313" key="3">
    <source>
        <dbReference type="Proteomes" id="UP000224634"/>
    </source>
</evidence>
<name>A0A2B7WX58_POLH7</name>
<organism evidence="2 3">
    <name type="scientific">Polytolypa hystricis (strain UAMH7299)</name>
    <dbReference type="NCBI Taxonomy" id="1447883"/>
    <lineage>
        <taxon>Eukaryota</taxon>
        <taxon>Fungi</taxon>
        <taxon>Dikarya</taxon>
        <taxon>Ascomycota</taxon>
        <taxon>Pezizomycotina</taxon>
        <taxon>Eurotiomycetes</taxon>
        <taxon>Eurotiomycetidae</taxon>
        <taxon>Onygenales</taxon>
        <taxon>Onygenales incertae sedis</taxon>
        <taxon>Polytolypa</taxon>
    </lineage>
</organism>
<evidence type="ECO:0000313" key="2">
    <source>
        <dbReference type="EMBL" id="PGH01157.1"/>
    </source>
</evidence>
<dbReference type="AlphaFoldDB" id="A0A2B7WX58"/>
<comment type="caution">
    <text evidence="2">The sequence shown here is derived from an EMBL/GenBank/DDBJ whole genome shotgun (WGS) entry which is preliminary data.</text>
</comment>
<feature type="coiled-coil region" evidence="1">
    <location>
        <begin position="178"/>
        <end position="214"/>
    </location>
</feature>
<keyword evidence="1" id="KW-0175">Coiled coil</keyword>
<dbReference type="EMBL" id="PDNA01000241">
    <property type="protein sequence ID" value="PGH01157.1"/>
    <property type="molecule type" value="Genomic_DNA"/>
</dbReference>
<dbReference type="Proteomes" id="UP000224634">
    <property type="component" value="Unassembled WGS sequence"/>
</dbReference>
<proteinExistence type="predicted"/>
<keyword evidence="3" id="KW-1185">Reference proteome</keyword>
<reference evidence="2 3" key="1">
    <citation type="submission" date="2017-10" db="EMBL/GenBank/DDBJ databases">
        <title>Comparative genomics in systemic dimorphic fungi from Ajellomycetaceae.</title>
        <authorList>
            <person name="Munoz J.F."/>
            <person name="Mcewen J.G."/>
            <person name="Clay O.K."/>
            <person name="Cuomo C.A."/>
        </authorList>
    </citation>
    <scope>NUCLEOTIDE SEQUENCE [LARGE SCALE GENOMIC DNA]</scope>
    <source>
        <strain evidence="2 3">UAMH7299</strain>
    </source>
</reference>